<feature type="transmembrane region" description="Helical" evidence="1">
    <location>
        <begin position="16"/>
        <end position="40"/>
    </location>
</feature>
<sequence length="75" mass="7985">MSEPGEPPPRKSYRSLAGLVASSALAIVGLFVLPVFQAVGLAFRPAFWLVLGIEAIALAGVVISILTLHRERTLE</sequence>
<keyword evidence="1" id="KW-0812">Transmembrane</keyword>
<organism evidence="2 3">
    <name type="scientific">Natronomonas aquatica</name>
    <dbReference type="NCBI Taxonomy" id="2841590"/>
    <lineage>
        <taxon>Archaea</taxon>
        <taxon>Methanobacteriati</taxon>
        <taxon>Methanobacteriota</taxon>
        <taxon>Stenosarchaea group</taxon>
        <taxon>Halobacteria</taxon>
        <taxon>Halobacteriales</taxon>
        <taxon>Natronomonadaceae</taxon>
        <taxon>Natronomonas</taxon>
    </lineage>
</organism>
<comment type="caution">
    <text evidence="2">The sequence shown here is derived from an EMBL/GenBank/DDBJ whole genome shotgun (WGS) entry which is preliminary data.</text>
</comment>
<reference evidence="2" key="1">
    <citation type="journal article" date="2023" name="Front. Microbiol.">
        <title>Genomic-based phylogenetic and metabolic analyses of the genus Natronomonas, and description of Natronomonas aquatica sp. nov.</title>
        <authorList>
            <person name="Garcia-Roldan A."/>
            <person name="Duran-Viseras A."/>
            <person name="de la Haba R.R."/>
            <person name="Corral P."/>
            <person name="Sanchez-Porro C."/>
            <person name="Ventosa A."/>
        </authorList>
    </citation>
    <scope>NUCLEOTIDE SEQUENCE</scope>
    <source>
        <strain evidence="2">F2-12</strain>
    </source>
</reference>
<keyword evidence="1" id="KW-1133">Transmembrane helix</keyword>
<dbReference type="Proteomes" id="UP001139494">
    <property type="component" value="Unassembled WGS sequence"/>
</dbReference>
<keyword evidence="3" id="KW-1185">Reference proteome</keyword>
<keyword evidence="1" id="KW-0472">Membrane</keyword>
<dbReference type="RefSeq" id="WP_256029543.1">
    <property type="nucleotide sequence ID" value="NZ_JAHLKM010000009.1"/>
</dbReference>
<name>A0A9R1CTR0_9EURY</name>
<gene>
    <name evidence="2" type="ORF">KM295_08515</name>
</gene>
<evidence type="ECO:0000313" key="3">
    <source>
        <dbReference type="Proteomes" id="UP001139494"/>
    </source>
</evidence>
<dbReference type="AlphaFoldDB" id="A0A9R1CTR0"/>
<feature type="transmembrane region" description="Helical" evidence="1">
    <location>
        <begin position="46"/>
        <end position="68"/>
    </location>
</feature>
<accession>A0A9R1CTR0</accession>
<proteinExistence type="predicted"/>
<protein>
    <submittedName>
        <fullName evidence="2">Uncharacterized protein</fullName>
    </submittedName>
</protein>
<dbReference type="EMBL" id="JAHLKM010000009">
    <property type="protein sequence ID" value="MCQ4333519.1"/>
    <property type="molecule type" value="Genomic_DNA"/>
</dbReference>
<evidence type="ECO:0000313" key="2">
    <source>
        <dbReference type="EMBL" id="MCQ4333519.1"/>
    </source>
</evidence>
<evidence type="ECO:0000256" key="1">
    <source>
        <dbReference type="SAM" id="Phobius"/>
    </source>
</evidence>